<sequence>MRQTKFIFFLILVILTGALIFIILGESRKDQVPTSNNDVISNLPSPEVLVTNYQAAVGAIFDEARGVVLQQSMTRQDAVNAIREKLLALSGVPKDWQQVHFQLVVALSKDFSGQIEEAKKMYLELEQEAQWLASSLNFLIQ</sequence>
<keyword evidence="1" id="KW-1133">Transmembrane helix</keyword>
<organism evidence="2 3">
    <name type="scientific">Candidatus Komeilibacteria bacterium CG_4_10_14_0_2_um_filter_37_10</name>
    <dbReference type="NCBI Taxonomy" id="1974470"/>
    <lineage>
        <taxon>Bacteria</taxon>
        <taxon>Candidatus Komeiliibacteriota</taxon>
    </lineage>
</organism>
<reference evidence="3" key="1">
    <citation type="submission" date="2017-09" db="EMBL/GenBank/DDBJ databases">
        <title>Depth-based differentiation of microbial function through sediment-hosted aquifers and enrichment of novel symbionts in the deep terrestrial subsurface.</title>
        <authorList>
            <person name="Probst A.J."/>
            <person name="Ladd B."/>
            <person name="Jarett J.K."/>
            <person name="Geller-Mcgrath D.E."/>
            <person name="Sieber C.M.K."/>
            <person name="Emerson J.B."/>
            <person name="Anantharaman K."/>
            <person name="Thomas B.C."/>
            <person name="Malmstrom R."/>
            <person name="Stieglmeier M."/>
            <person name="Klingl A."/>
            <person name="Woyke T."/>
            <person name="Ryan C.M."/>
            <person name="Banfield J.F."/>
        </authorList>
    </citation>
    <scope>NUCLEOTIDE SEQUENCE [LARGE SCALE GENOMIC DNA]</scope>
</reference>
<accession>A0A2M7VGU3</accession>
<dbReference type="EMBL" id="PFPO01000013">
    <property type="protein sequence ID" value="PIZ99744.1"/>
    <property type="molecule type" value="Genomic_DNA"/>
</dbReference>
<evidence type="ECO:0000313" key="2">
    <source>
        <dbReference type="EMBL" id="PIZ99744.1"/>
    </source>
</evidence>
<proteinExistence type="predicted"/>
<keyword evidence="1" id="KW-0472">Membrane</keyword>
<evidence type="ECO:0000313" key="3">
    <source>
        <dbReference type="Proteomes" id="UP000230405"/>
    </source>
</evidence>
<dbReference type="Proteomes" id="UP000230405">
    <property type="component" value="Unassembled WGS sequence"/>
</dbReference>
<name>A0A2M7VGU3_9BACT</name>
<dbReference type="AlphaFoldDB" id="A0A2M7VGU3"/>
<comment type="caution">
    <text evidence="2">The sequence shown here is derived from an EMBL/GenBank/DDBJ whole genome shotgun (WGS) entry which is preliminary data.</text>
</comment>
<gene>
    <name evidence="2" type="ORF">COX77_00700</name>
</gene>
<keyword evidence="1" id="KW-0812">Transmembrane</keyword>
<feature type="transmembrane region" description="Helical" evidence="1">
    <location>
        <begin position="6"/>
        <end position="25"/>
    </location>
</feature>
<protein>
    <submittedName>
        <fullName evidence="2">Uncharacterized protein</fullName>
    </submittedName>
</protein>
<evidence type="ECO:0000256" key="1">
    <source>
        <dbReference type="SAM" id="Phobius"/>
    </source>
</evidence>